<protein>
    <submittedName>
        <fullName evidence="3">DUF2335 domain-containing protein</fullName>
    </submittedName>
</protein>
<organism evidence="3 4">
    <name type="scientific">Actinomyces oris</name>
    <dbReference type="NCBI Taxonomy" id="544580"/>
    <lineage>
        <taxon>Bacteria</taxon>
        <taxon>Bacillati</taxon>
        <taxon>Actinomycetota</taxon>
        <taxon>Actinomycetes</taxon>
        <taxon>Actinomycetales</taxon>
        <taxon>Actinomycetaceae</taxon>
        <taxon>Actinomyces</taxon>
    </lineage>
</organism>
<evidence type="ECO:0000256" key="2">
    <source>
        <dbReference type="SAM" id="Phobius"/>
    </source>
</evidence>
<accession>A0A508BG75</accession>
<feature type="transmembrane region" description="Helical" evidence="2">
    <location>
        <begin position="165"/>
        <end position="189"/>
    </location>
</feature>
<dbReference type="InterPro" id="IPR019284">
    <property type="entry name" value="RP532"/>
</dbReference>
<dbReference type="Proteomes" id="UP000317942">
    <property type="component" value="Unassembled WGS sequence"/>
</dbReference>
<keyword evidence="2" id="KW-1133">Transmembrane helix</keyword>
<reference evidence="3 4" key="1">
    <citation type="submission" date="2019-06" db="EMBL/GenBank/DDBJ databases">
        <title>Draft genome sequence of Actinomyces oris CCUG 34288T.</title>
        <authorList>
            <person name="Salva-Serra F."/>
            <person name="Cardew S."/>
            <person name="Moore E."/>
        </authorList>
    </citation>
    <scope>NUCLEOTIDE SEQUENCE [LARGE SCALE GENOMIC DNA]</scope>
    <source>
        <strain evidence="3 4">CCUG 34288</strain>
    </source>
</reference>
<keyword evidence="2" id="KW-0472">Membrane</keyword>
<gene>
    <name evidence="3" type="ORF">FK267_04980</name>
</gene>
<comment type="caution">
    <text evidence="3">The sequence shown here is derived from an EMBL/GenBank/DDBJ whole genome shotgun (WGS) entry which is preliminary data.</text>
</comment>
<evidence type="ECO:0000256" key="1">
    <source>
        <dbReference type="SAM" id="MobiDB-lite"/>
    </source>
</evidence>
<name>A0A508BG75_9ACTO</name>
<dbReference type="AlphaFoldDB" id="A0A508BG75"/>
<keyword evidence="2" id="KW-0812">Transmembrane</keyword>
<feature type="region of interest" description="Disordered" evidence="1">
    <location>
        <begin position="1"/>
        <end position="81"/>
    </location>
</feature>
<proteinExistence type="predicted"/>
<evidence type="ECO:0000313" key="4">
    <source>
        <dbReference type="Proteomes" id="UP000317942"/>
    </source>
</evidence>
<feature type="compositionally biased region" description="Basic and acidic residues" evidence="1">
    <location>
        <begin position="40"/>
        <end position="70"/>
    </location>
</feature>
<dbReference type="Pfam" id="PF10097">
    <property type="entry name" value="DUF2335"/>
    <property type="match status" value="1"/>
</dbReference>
<dbReference type="EMBL" id="VICC01000004">
    <property type="protein sequence ID" value="TQD61760.1"/>
    <property type="molecule type" value="Genomic_DNA"/>
</dbReference>
<sequence>MTPPSLFPSAERKISNGSITPMGQRPRTYDGDVMSTTAEEANHDGSDDVRSDPVRRDSGVPPRHEPEHGELQAVEDSSARRDVEGVGVSWSQPVLGDADGGPLAGFQSSFQLTQAYTGPLPAPSDFGAFERTQPGAADRILTMAENRQAAEIENQRLTTRAEARAFLGSAWAVAFLPWGLLVATVILGIYGQPVAATLTGVATAVSAGPQIIAASRSNKPNS</sequence>
<evidence type="ECO:0000313" key="3">
    <source>
        <dbReference type="EMBL" id="TQD61760.1"/>
    </source>
</evidence>